<dbReference type="SUPFAM" id="SSF56219">
    <property type="entry name" value="DNase I-like"/>
    <property type="match status" value="1"/>
</dbReference>
<name>A0A516GVJ0_9FLAO</name>
<feature type="transmembrane region" description="Helical" evidence="9">
    <location>
        <begin position="69"/>
        <end position="89"/>
    </location>
</feature>
<dbReference type="InterPro" id="IPR005135">
    <property type="entry name" value="Endo/exonuclease/phosphatase"/>
</dbReference>
<comment type="cofactor">
    <cofactor evidence="1">
        <name>Mn(2+)</name>
        <dbReference type="ChEBI" id="CHEBI:29035"/>
    </cofactor>
</comment>
<dbReference type="GO" id="GO:0006281">
    <property type="term" value="P:DNA repair"/>
    <property type="evidence" value="ECO:0007669"/>
    <property type="project" value="UniProtKB-KW"/>
</dbReference>
<dbReference type="PANTHER" id="PTHR15822:SF4">
    <property type="entry name" value="TYROSYL-DNA PHOSPHODIESTERASE 2"/>
    <property type="match status" value="1"/>
</dbReference>
<dbReference type="GO" id="GO:0004519">
    <property type="term" value="F:endonuclease activity"/>
    <property type="evidence" value="ECO:0007669"/>
    <property type="project" value="UniProtKB-KW"/>
</dbReference>
<dbReference type="RefSeq" id="WP_143382454.1">
    <property type="nucleotide sequence ID" value="NZ_CP041637.1"/>
</dbReference>
<dbReference type="PANTHER" id="PTHR15822">
    <property type="entry name" value="TRAF AND TNF RECEPTOR-ASSOCIATED PROTEIN"/>
    <property type="match status" value="1"/>
</dbReference>
<keyword evidence="6" id="KW-0378">Hydrolase</keyword>
<feature type="transmembrane region" description="Helical" evidence="9">
    <location>
        <begin position="37"/>
        <end position="62"/>
    </location>
</feature>
<proteinExistence type="predicted"/>
<keyword evidence="4" id="KW-0479">Metal-binding</keyword>
<dbReference type="GO" id="GO:0046872">
    <property type="term" value="F:metal ion binding"/>
    <property type="evidence" value="ECO:0007669"/>
    <property type="project" value="UniProtKB-KW"/>
</dbReference>
<evidence type="ECO:0000256" key="9">
    <source>
        <dbReference type="SAM" id="Phobius"/>
    </source>
</evidence>
<dbReference type="Gene3D" id="3.60.10.10">
    <property type="entry name" value="Endonuclease/exonuclease/phosphatase"/>
    <property type="match status" value="1"/>
</dbReference>
<dbReference type="InterPro" id="IPR036691">
    <property type="entry name" value="Endo/exonu/phosph_ase_sf"/>
</dbReference>
<organism evidence="11 12">
    <name type="scientific">Formosa sediminum</name>
    <dbReference type="NCBI Taxonomy" id="2594004"/>
    <lineage>
        <taxon>Bacteria</taxon>
        <taxon>Pseudomonadati</taxon>
        <taxon>Bacteroidota</taxon>
        <taxon>Flavobacteriia</taxon>
        <taxon>Flavobacteriales</taxon>
        <taxon>Flavobacteriaceae</taxon>
        <taxon>Formosa</taxon>
    </lineage>
</organism>
<dbReference type="AlphaFoldDB" id="A0A516GVJ0"/>
<evidence type="ECO:0000256" key="8">
    <source>
        <dbReference type="ARBA" id="ARBA00023204"/>
    </source>
</evidence>
<keyword evidence="7" id="KW-0460">Magnesium</keyword>
<keyword evidence="3" id="KW-0540">Nuclease</keyword>
<dbReference type="GO" id="GO:0004527">
    <property type="term" value="F:exonuclease activity"/>
    <property type="evidence" value="ECO:0007669"/>
    <property type="project" value="UniProtKB-KW"/>
</dbReference>
<evidence type="ECO:0000256" key="4">
    <source>
        <dbReference type="ARBA" id="ARBA00022723"/>
    </source>
</evidence>
<evidence type="ECO:0000256" key="2">
    <source>
        <dbReference type="ARBA" id="ARBA00001946"/>
    </source>
</evidence>
<keyword evidence="12" id="KW-1185">Reference proteome</keyword>
<accession>A0A516GVJ0</accession>
<comment type="cofactor">
    <cofactor evidence="2">
        <name>Mg(2+)</name>
        <dbReference type="ChEBI" id="CHEBI:18420"/>
    </cofactor>
</comment>
<evidence type="ECO:0000256" key="3">
    <source>
        <dbReference type="ARBA" id="ARBA00022722"/>
    </source>
</evidence>
<keyword evidence="9" id="KW-1133">Transmembrane helix</keyword>
<dbReference type="InterPro" id="IPR051547">
    <property type="entry name" value="TDP2-like"/>
</dbReference>
<evidence type="ECO:0000259" key="10">
    <source>
        <dbReference type="Pfam" id="PF03372"/>
    </source>
</evidence>
<evidence type="ECO:0000256" key="6">
    <source>
        <dbReference type="ARBA" id="ARBA00022801"/>
    </source>
</evidence>
<dbReference type="KEGG" id="fop:FNB79_16750"/>
<gene>
    <name evidence="11" type="ORF">FNB79_16750</name>
</gene>
<dbReference type="CDD" id="cd09084">
    <property type="entry name" value="EEP-2"/>
    <property type="match status" value="1"/>
</dbReference>
<feature type="domain" description="Endonuclease/exonuclease/phosphatase" evidence="10">
    <location>
        <begin position="103"/>
        <end position="333"/>
    </location>
</feature>
<evidence type="ECO:0000313" key="11">
    <source>
        <dbReference type="EMBL" id="QDO95548.1"/>
    </source>
</evidence>
<dbReference type="Pfam" id="PF03372">
    <property type="entry name" value="Exo_endo_phos"/>
    <property type="match status" value="1"/>
</dbReference>
<keyword evidence="5" id="KW-0227">DNA damage</keyword>
<sequence>MSKLNVIDKFIFFINSVLATLLLLSYILPFFQPKHFTLLSVLSLTVPVLIIINVLFVLYWLLKLKLQMLLSFLVLVFGYFYMGTLFKIGGSTVAENANTISIMSYNVRLFNIYDWIPNTDVGKDISNFVKSEQPDILSLQEYHPNNKSIDFSFYKYSYIQLAGEKKQFGQAIFSQYPIVNKGSIKFPNTPNNAIFADVVKNNDTIRVYNIHLQSLRINTQVEALKKEDSARLLKSIGQSFAMQQDQTELFLEHKKTCKYKMIITGDLNNTAYSYVYRMIRGNLDDTFKEAGTGFGKTFNFKFFPVRIDFIFADGANFTINSFKTFNDEVHSDHYPIMTTLSLH</sequence>
<keyword evidence="9" id="KW-0812">Transmembrane</keyword>
<evidence type="ECO:0000256" key="5">
    <source>
        <dbReference type="ARBA" id="ARBA00022763"/>
    </source>
</evidence>
<evidence type="ECO:0000313" key="12">
    <source>
        <dbReference type="Proteomes" id="UP000319209"/>
    </source>
</evidence>
<feature type="transmembrane region" description="Helical" evidence="9">
    <location>
        <begin position="12"/>
        <end position="31"/>
    </location>
</feature>
<dbReference type="Proteomes" id="UP000319209">
    <property type="component" value="Chromosome"/>
</dbReference>
<evidence type="ECO:0000256" key="7">
    <source>
        <dbReference type="ARBA" id="ARBA00022842"/>
    </source>
</evidence>
<dbReference type="EMBL" id="CP041637">
    <property type="protein sequence ID" value="QDO95548.1"/>
    <property type="molecule type" value="Genomic_DNA"/>
</dbReference>
<reference evidence="11 12" key="1">
    <citation type="submission" date="2019-07" db="EMBL/GenBank/DDBJ databases">
        <title>Genome sequencing for Formosa sp. PS13.</title>
        <authorList>
            <person name="Park S.-J."/>
        </authorList>
    </citation>
    <scope>NUCLEOTIDE SEQUENCE [LARGE SCALE GENOMIC DNA]</scope>
    <source>
        <strain evidence="11 12">PS13</strain>
    </source>
</reference>
<keyword evidence="8" id="KW-0234">DNA repair</keyword>
<keyword evidence="11" id="KW-0269">Exonuclease</keyword>
<keyword evidence="11" id="KW-0255">Endonuclease</keyword>
<dbReference type="OrthoDB" id="635146at2"/>
<protein>
    <submittedName>
        <fullName evidence="11">Endonuclease/exonuclease/phosphatase family protein</fullName>
    </submittedName>
</protein>
<keyword evidence="9" id="KW-0472">Membrane</keyword>
<evidence type="ECO:0000256" key="1">
    <source>
        <dbReference type="ARBA" id="ARBA00001936"/>
    </source>
</evidence>